<accession>A0A6I2UDA7</accession>
<evidence type="ECO:0008006" key="5">
    <source>
        <dbReference type="Google" id="ProtNLM"/>
    </source>
</evidence>
<dbReference type="Gene3D" id="3.40.50.10610">
    <property type="entry name" value="ABC-type transport auxiliary lipoprotein component"/>
    <property type="match status" value="1"/>
</dbReference>
<reference evidence="3 4" key="1">
    <citation type="submission" date="2019-08" db="EMBL/GenBank/DDBJ databases">
        <title>In-depth cultivation of the pig gut microbiome towards novel bacterial diversity and tailored functional studies.</title>
        <authorList>
            <person name="Wylensek D."/>
            <person name="Hitch T.C.A."/>
            <person name="Clavel T."/>
        </authorList>
    </citation>
    <scope>NUCLEOTIDE SEQUENCE [LARGE SCALE GENOMIC DNA]</scope>
    <source>
        <strain evidence="3 4">WCA-693-APC-5D-A</strain>
    </source>
</reference>
<evidence type="ECO:0000313" key="4">
    <source>
        <dbReference type="Proteomes" id="UP000433181"/>
    </source>
</evidence>
<dbReference type="AlphaFoldDB" id="A0A6I2UDA7"/>
<dbReference type="RefSeq" id="WP_154406864.1">
    <property type="nucleotide sequence ID" value="NZ_VUNR01000011.1"/>
</dbReference>
<keyword evidence="2" id="KW-0732">Signal</keyword>
<sequence length="589" mass="64686">MLKKILKNIKKTMVVSSAALMLFSPLTEATSLKDYPRVAIMNFGNKAITSRGFRDQDFAMATEYAIYQLSASGWFDLIDYEQLNTIAQMHNINNSGLVDPGTIVAMGQFAGAEYMIVGNVTGLTLKENGVNLQAKGAKAGVGEHVVNANVTVRIVDIKTGRIMGAGMGRGSSTSTNIEIGFIKDKWVERATKRYVNNDVATTVIDEVDNRTKNKNTSDEYNDVHTYDENYGNQGNQNGSSEANFGASERENAQSGSFEKSSGSYNSEFNAGSDSRSEANANSSASADRNLNDTSSSSNRHGENAHQDFDENYNYNRDITDSSQNGGSSSSNRNVDVDRYQGGSEIGWDGHLTDGSRTTQYNDGRHYGDMIYDEAHGNSRAYSDVYRYDSNENANSSYNNNSNRRYDDDINSEKHQDSNQTSSGFSDSESSRNMDDSFKAESNSHADVSSTNRTFANANGEHENQASSGSSSSYGNDYNEHSDDKYNDNQSYNENYNSKDNQSGSSSSNVTTKDNNTFNSKVTDTVNGDRTVYTYVKEQDVYSITIGTQQVSEIQVLNAISKAIRDAFYGKTGLLTVLNDGKQLKIKTGF</sequence>
<proteinExistence type="predicted"/>
<feature type="chain" id="PRO_5038532376" description="Curli production assembly/transport component CsgG" evidence="2">
    <location>
        <begin position="30"/>
        <end position="589"/>
    </location>
</feature>
<feature type="compositionally biased region" description="Polar residues" evidence="1">
    <location>
        <begin position="252"/>
        <end position="271"/>
    </location>
</feature>
<keyword evidence="4" id="KW-1185">Reference proteome</keyword>
<comment type="caution">
    <text evidence="3">The sequence shown here is derived from an EMBL/GenBank/DDBJ whole genome shotgun (WGS) entry which is preliminary data.</text>
</comment>
<dbReference type="GeneID" id="96778632"/>
<feature type="compositionally biased region" description="Polar residues" evidence="1">
    <location>
        <begin position="417"/>
        <end position="427"/>
    </location>
</feature>
<feature type="compositionally biased region" description="Low complexity" evidence="1">
    <location>
        <begin position="277"/>
        <end position="292"/>
    </location>
</feature>
<feature type="compositionally biased region" description="Low complexity" evidence="1">
    <location>
        <begin position="320"/>
        <end position="333"/>
    </location>
</feature>
<protein>
    <recommendedName>
        <fullName evidence="5">Curli production assembly/transport component CsgG</fullName>
    </recommendedName>
</protein>
<dbReference type="InterPro" id="IPR005534">
    <property type="entry name" value="Curli_assmbl/transp-comp_CsgG"/>
</dbReference>
<feature type="compositionally biased region" description="Low complexity" evidence="1">
    <location>
        <begin position="231"/>
        <end position="240"/>
    </location>
</feature>
<dbReference type="EMBL" id="VUNR01000011">
    <property type="protein sequence ID" value="MSU08697.1"/>
    <property type="molecule type" value="Genomic_DNA"/>
</dbReference>
<organism evidence="3 4">
    <name type="scientific">Anaerovibrio slackiae</name>
    <dbReference type="NCBI Taxonomy" id="2652309"/>
    <lineage>
        <taxon>Bacteria</taxon>
        <taxon>Bacillati</taxon>
        <taxon>Bacillota</taxon>
        <taxon>Negativicutes</taxon>
        <taxon>Selenomonadales</taxon>
        <taxon>Selenomonadaceae</taxon>
        <taxon>Anaerovibrio</taxon>
    </lineage>
</organism>
<feature type="compositionally biased region" description="Polar residues" evidence="1">
    <location>
        <begin position="444"/>
        <end position="456"/>
    </location>
</feature>
<feature type="compositionally biased region" description="Basic and acidic residues" evidence="1">
    <location>
        <begin position="428"/>
        <end position="443"/>
    </location>
</feature>
<evidence type="ECO:0000256" key="1">
    <source>
        <dbReference type="SAM" id="MobiDB-lite"/>
    </source>
</evidence>
<gene>
    <name evidence="3" type="ORF">FYJ84_06845</name>
</gene>
<feature type="compositionally biased region" description="Basic and acidic residues" evidence="1">
    <location>
        <begin position="403"/>
        <end position="416"/>
    </location>
</feature>
<feature type="region of interest" description="Disordered" evidence="1">
    <location>
        <begin position="389"/>
        <end position="521"/>
    </location>
</feature>
<feature type="compositionally biased region" description="Basic and acidic residues" evidence="1">
    <location>
        <begin position="210"/>
        <end position="227"/>
    </location>
</feature>
<feature type="signal peptide" evidence="2">
    <location>
        <begin position="1"/>
        <end position="29"/>
    </location>
</feature>
<feature type="compositionally biased region" description="Polar residues" evidence="1">
    <location>
        <begin position="509"/>
        <end position="521"/>
    </location>
</feature>
<feature type="compositionally biased region" description="Low complexity" evidence="1">
    <location>
        <begin position="497"/>
        <end position="508"/>
    </location>
</feature>
<feature type="compositionally biased region" description="Basic and acidic residues" evidence="1">
    <location>
        <begin position="299"/>
        <end position="308"/>
    </location>
</feature>
<evidence type="ECO:0000313" key="3">
    <source>
        <dbReference type="EMBL" id="MSU08697.1"/>
    </source>
</evidence>
<dbReference type="Proteomes" id="UP000433181">
    <property type="component" value="Unassembled WGS sequence"/>
</dbReference>
<feature type="region of interest" description="Disordered" evidence="1">
    <location>
        <begin position="210"/>
        <end position="354"/>
    </location>
</feature>
<name>A0A6I2UDA7_9FIRM</name>
<dbReference type="GO" id="GO:0030288">
    <property type="term" value="C:outer membrane-bounded periplasmic space"/>
    <property type="evidence" value="ECO:0007669"/>
    <property type="project" value="InterPro"/>
</dbReference>
<evidence type="ECO:0000256" key="2">
    <source>
        <dbReference type="SAM" id="SignalP"/>
    </source>
</evidence>
<feature type="compositionally biased region" description="Low complexity" evidence="1">
    <location>
        <begin position="390"/>
        <end position="402"/>
    </location>
</feature>
<dbReference type="Pfam" id="PF03783">
    <property type="entry name" value="CsgG"/>
    <property type="match status" value="1"/>
</dbReference>
<feature type="compositionally biased region" description="Basic and acidic residues" evidence="1">
    <location>
        <begin position="477"/>
        <end position="486"/>
    </location>
</feature>